<dbReference type="AlphaFoldDB" id="A0A3D8T7V6"/>
<evidence type="ECO:0000313" key="4">
    <source>
        <dbReference type="EMBL" id="RDW94078.1"/>
    </source>
</evidence>
<comment type="caution">
    <text evidence="4">The sequence shown here is derived from an EMBL/GenBank/DDBJ whole genome shotgun (WGS) entry which is preliminary data.</text>
</comment>
<feature type="repeat" description="ANK" evidence="3">
    <location>
        <begin position="91"/>
        <end position="123"/>
    </location>
</feature>
<dbReference type="STRING" id="1810919.A0A3D8T7V6"/>
<dbReference type="EMBL" id="PVWQ01000001">
    <property type="protein sequence ID" value="RDW94078.1"/>
    <property type="molecule type" value="Genomic_DNA"/>
</dbReference>
<keyword evidence="1" id="KW-0677">Repeat</keyword>
<dbReference type="PROSITE" id="PS50088">
    <property type="entry name" value="ANK_REPEAT"/>
    <property type="match status" value="2"/>
</dbReference>
<protein>
    <submittedName>
        <fullName evidence="4">Uncharacterized protein</fullName>
    </submittedName>
</protein>
<feature type="repeat" description="ANK" evidence="3">
    <location>
        <begin position="127"/>
        <end position="163"/>
    </location>
</feature>
<name>A0A3D8T7V6_9EURO</name>
<dbReference type="RefSeq" id="XP_026609261.1">
    <property type="nucleotide sequence ID" value="XM_026743416.1"/>
</dbReference>
<dbReference type="Proteomes" id="UP000256690">
    <property type="component" value="Unassembled WGS sequence"/>
</dbReference>
<organism evidence="4 5">
    <name type="scientific">Aspergillus mulundensis</name>
    <dbReference type="NCBI Taxonomy" id="1810919"/>
    <lineage>
        <taxon>Eukaryota</taxon>
        <taxon>Fungi</taxon>
        <taxon>Dikarya</taxon>
        <taxon>Ascomycota</taxon>
        <taxon>Pezizomycotina</taxon>
        <taxon>Eurotiomycetes</taxon>
        <taxon>Eurotiomycetidae</taxon>
        <taxon>Eurotiales</taxon>
        <taxon>Aspergillaceae</taxon>
        <taxon>Aspergillus</taxon>
        <taxon>Aspergillus subgen. Nidulantes</taxon>
    </lineage>
</organism>
<gene>
    <name evidence="4" type="ORF">DSM5745_01400</name>
</gene>
<dbReference type="SUPFAM" id="SSF48403">
    <property type="entry name" value="Ankyrin repeat"/>
    <property type="match status" value="1"/>
</dbReference>
<keyword evidence="5" id="KW-1185">Reference proteome</keyword>
<dbReference type="InterPro" id="IPR036770">
    <property type="entry name" value="Ankyrin_rpt-contain_sf"/>
</dbReference>
<evidence type="ECO:0000256" key="3">
    <source>
        <dbReference type="PROSITE-ProRule" id="PRU00023"/>
    </source>
</evidence>
<dbReference type="PANTHER" id="PTHR24180">
    <property type="entry name" value="CYCLIN-DEPENDENT KINASE INHIBITOR 2C-RELATED"/>
    <property type="match status" value="1"/>
</dbReference>
<dbReference type="Gene3D" id="1.25.40.20">
    <property type="entry name" value="Ankyrin repeat-containing domain"/>
    <property type="match status" value="2"/>
</dbReference>
<dbReference type="InterPro" id="IPR051637">
    <property type="entry name" value="Ank_repeat_dom-contain_49"/>
</dbReference>
<proteinExistence type="predicted"/>
<evidence type="ECO:0000256" key="1">
    <source>
        <dbReference type="ARBA" id="ARBA00022737"/>
    </source>
</evidence>
<accession>A0A3D8T7V6</accession>
<dbReference type="PANTHER" id="PTHR24180:SF45">
    <property type="entry name" value="POLY [ADP-RIBOSE] POLYMERASE TANKYRASE"/>
    <property type="match status" value="1"/>
</dbReference>
<dbReference type="OrthoDB" id="20872at2759"/>
<dbReference type="PROSITE" id="PS50297">
    <property type="entry name" value="ANK_REP_REGION"/>
    <property type="match status" value="1"/>
</dbReference>
<keyword evidence="2 3" id="KW-0040">ANK repeat</keyword>
<sequence length="181" mass="19981">MHLRNDEAALLLLRRGADPASIHLETLRALVNDLPRTFIKLLEMGMYKDEHVYGYNAALHLAASHGAEELMKILLQRTDIDVDHVLVSNSTEGSPLCVAALRGHVKVVQLLLYQGATVDIRDGAKGDGQTPLMLNLGSILWYRNERIIKALVDAGADVSARDELGQTPLMYLCGYEYAESI</sequence>
<dbReference type="GeneID" id="38111770"/>
<dbReference type="SMART" id="SM00248">
    <property type="entry name" value="ANK"/>
    <property type="match status" value="3"/>
</dbReference>
<dbReference type="InterPro" id="IPR002110">
    <property type="entry name" value="Ankyrin_rpt"/>
</dbReference>
<dbReference type="Pfam" id="PF12796">
    <property type="entry name" value="Ank_2"/>
    <property type="match status" value="1"/>
</dbReference>
<evidence type="ECO:0000256" key="2">
    <source>
        <dbReference type="ARBA" id="ARBA00023043"/>
    </source>
</evidence>
<evidence type="ECO:0000313" key="5">
    <source>
        <dbReference type="Proteomes" id="UP000256690"/>
    </source>
</evidence>
<reference evidence="4 5" key="1">
    <citation type="journal article" date="2018" name="IMA Fungus">
        <title>IMA Genome-F 9: Draft genome sequence of Annulohypoxylon stygium, Aspergillus mulundensis, Berkeleyomyces basicola (syn. Thielaviopsis basicola), Ceratocystis smalleyi, two Cercospora beticola strains, Coleophoma cylindrospora, Fusarium fracticaudum, Phialophora cf. hyalina, and Morchella septimelata.</title>
        <authorList>
            <person name="Wingfield B.D."/>
            <person name="Bills G.F."/>
            <person name="Dong Y."/>
            <person name="Huang W."/>
            <person name="Nel W.J."/>
            <person name="Swalarsk-Parry B.S."/>
            <person name="Vaghefi N."/>
            <person name="Wilken P.M."/>
            <person name="An Z."/>
            <person name="de Beer Z.W."/>
            <person name="De Vos L."/>
            <person name="Chen L."/>
            <person name="Duong T.A."/>
            <person name="Gao Y."/>
            <person name="Hammerbacher A."/>
            <person name="Kikkert J.R."/>
            <person name="Li Y."/>
            <person name="Li H."/>
            <person name="Li K."/>
            <person name="Li Q."/>
            <person name="Liu X."/>
            <person name="Ma X."/>
            <person name="Naidoo K."/>
            <person name="Pethybridge S.J."/>
            <person name="Sun J."/>
            <person name="Steenkamp E.T."/>
            <person name="van der Nest M.A."/>
            <person name="van Wyk S."/>
            <person name="Wingfield M.J."/>
            <person name="Xiong C."/>
            <person name="Yue Q."/>
            <person name="Zhang X."/>
        </authorList>
    </citation>
    <scope>NUCLEOTIDE SEQUENCE [LARGE SCALE GENOMIC DNA]</scope>
    <source>
        <strain evidence="4 5">DSM 5745</strain>
    </source>
</reference>